<organism evidence="1 2">
    <name type="scientific">Aquimarina muelleri</name>
    <dbReference type="NCBI Taxonomy" id="279356"/>
    <lineage>
        <taxon>Bacteria</taxon>
        <taxon>Pseudomonadati</taxon>
        <taxon>Bacteroidota</taxon>
        <taxon>Flavobacteriia</taxon>
        <taxon>Flavobacteriales</taxon>
        <taxon>Flavobacteriaceae</taxon>
        <taxon>Aquimarina</taxon>
    </lineage>
</organism>
<evidence type="ECO:0000313" key="1">
    <source>
        <dbReference type="EMBL" id="GGX17577.1"/>
    </source>
</evidence>
<name>A0A918JW17_9FLAO</name>
<keyword evidence="2" id="KW-1185">Reference proteome</keyword>
<accession>A0A918JW17</accession>
<sequence length="330" mass="39459">MRYIYVILLTVLLSSCKEGQSQSSYSGYDFLDAQNYLEEFTVFNDWFITSTFCKRKDNLEMEFSADIYLKYHDELKWKKNKHWYKNEEYIVSIDGTNIMKFDNEYLYNNFDMWAIVITDEYFLNHSETDNSCNDIKENTEYKIYYSQAKNKQWQLIEKTFHSDRVKEIINQETSKLNFKYNKTPNLDLIEIDNSDLNFIGGTYKINCTDETFDPLIYNYDKNSSYIDLFNKEDMQARIISSILKNKNSTDKKYYYKYDMLAGITRYNDKLNWNEISKDSIIAKVEAVGKGKLKLWWYGFYDAKQQKRVHLVSDFNTIGEENPVTLVKCED</sequence>
<dbReference type="Proteomes" id="UP000601108">
    <property type="component" value="Unassembled WGS sequence"/>
</dbReference>
<gene>
    <name evidence="1" type="ORF">GCM10007384_18710</name>
</gene>
<comment type="caution">
    <text evidence="1">The sequence shown here is derived from an EMBL/GenBank/DDBJ whole genome shotgun (WGS) entry which is preliminary data.</text>
</comment>
<evidence type="ECO:0000313" key="2">
    <source>
        <dbReference type="Proteomes" id="UP000601108"/>
    </source>
</evidence>
<dbReference type="RefSeq" id="WP_027414294.1">
    <property type="nucleotide sequence ID" value="NZ_BMWS01000011.1"/>
</dbReference>
<protein>
    <submittedName>
        <fullName evidence="1">Uncharacterized protein</fullName>
    </submittedName>
</protein>
<reference evidence="1 2" key="1">
    <citation type="journal article" date="2014" name="Int. J. Syst. Evol. Microbiol.">
        <title>Complete genome sequence of Corynebacterium casei LMG S-19264T (=DSM 44701T), isolated from a smear-ripened cheese.</title>
        <authorList>
            <consortium name="US DOE Joint Genome Institute (JGI-PGF)"/>
            <person name="Walter F."/>
            <person name="Albersmeier A."/>
            <person name="Kalinowski J."/>
            <person name="Ruckert C."/>
        </authorList>
    </citation>
    <scope>NUCLEOTIDE SEQUENCE [LARGE SCALE GENOMIC DNA]</scope>
    <source>
        <strain evidence="1 2">KCTC 12285</strain>
    </source>
</reference>
<proteinExistence type="predicted"/>
<dbReference type="EMBL" id="BMWS01000011">
    <property type="protein sequence ID" value="GGX17577.1"/>
    <property type="molecule type" value="Genomic_DNA"/>
</dbReference>
<dbReference type="PROSITE" id="PS51257">
    <property type="entry name" value="PROKAR_LIPOPROTEIN"/>
    <property type="match status" value="1"/>
</dbReference>
<dbReference type="AlphaFoldDB" id="A0A918JW17"/>